<evidence type="ECO:0000256" key="4">
    <source>
        <dbReference type="ARBA" id="ARBA00022723"/>
    </source>
</evidence>
<dbReference type="Proteomes" id="UP001139365">
    <property type="component" value="Unassembled WGS sequence"/>
</dbReference>
<dbReference type="InterPro" id="IPR045540">
    <property type="entry name" value="YegS/DAGK_C"/>
</dbReference>
<dbReference type="EMBL" id="JALEMU010000133">
    <property type="protein sequence ID" value="MCI5756288.1"/>
    <property type="molecule type" value="Genomic_DNA"/>
</dbReference>
<accession>A0AAE3K4M1</accession>
<dbReference type="InterPro" id="IPR001206">
    <property type="entry name" value="Diacylglycerol_kinase_cat_dom"/>
</dbReference>
<evidence type="ECO:0000259" key="12">
    <source>
        <dbReference type="PROSITE" id="PS50146"/>
    </source>
</evidence>
<evidence type="ECO:0000256" key="5">
    <source>
        <dbReference type="ARBA" id="ARBA00022741"/>
    </source>
</evidence>
<dbReference type="PROSITE" id="PS50146">
    <property type="entry name" value="DAGK"/>
    <property type="match status" value="1"/>
</dbReference>
<sequence>MVRNDIILGYDGRGKLGIMKKAAVIVNPVAGKMKIKSGILDFLASLGRQDYETAVYVTKARGDASDAAERYGRECDLVVCCGGDGTLNEVISGLLRISEKPLLLYYPCGSTNDFATTLGLPKKIDAAALDIANRKVMELDVGSLNGSRHFSYITSFGIFTKASFSADQKVKNAIGHLAYILQGAKELPDLGKSYHTKVTWDGGSFEGNYALVAVTNSTSAGGVLRLPPEQVKLDDGIFEILLIKGLSNAADTSKTVGMLLRQKYDGENIIMVQTKKAVIECDAAPEWCTDGEFAGNISRAEIECLHGAVRILI</sequence>
<dbReference type="InterPro" id="IPR050187">
    <property type="entry name" value="Lipid_Phosphate_FormReg"/>
</dbReference>
<evidence type="ECO:0000313" key="14">
    <source>
        <dbReference type="Proteomes" id="UP001139365"/>
    </source>
</evidence>
<dbReference type="InterPro" id="IPR005218">
    <property type="entry name" value="Diacylglycerol/lipid_kinase"/>
</dbReference>
<dbReference type="Gene3D" id="3.40.50.10330">
    <property type="entry name" value="Probable inorganic polyphosphate/atp-NAD kinase, domain 1"/>
    <property type="match status" value="1"/>
</dbReference>
<dbReference type="SUPFAM" id="SSF111331">
    <property type="entry name" value="NAD kinase/diacylglycerol kinase-like"/>
    <property type="match status" value="1"/>
</dbReference>
<dbReference type="Pfam" id="PF19279">
    <property type="entry name" value="YegS_C"/>
    <property type="match status" value="1"/>
</dbReference>
<keyword evidence="2" id="KW-0444">Lipid biosynthesis</keyword>
<evidence type="ECO:0000256" key="7">
    <source>
        <dbReference type="ARBA" id="ARBA00022840"/>
    </source>
</evidence>
<dbReference type="AlphaFoldDB" id="A0AAE3K4M1"/>
<dbReference type="PANTHER" id="PTHR12358:SF106">
    <property type="entry name" value="LIPID KINASE YEGS"/>
    <property type="match status" value="1"/>
</dbReference>
<reference evidence="13 14" key="1">
    <citation type="submission" date="2022-03" db="EMBL/GenBank/DDBJ databases">
        <title>Metagenome-assembled genomes from swine fecal metagenomes.</title>
        <authorList>
            <person name="Holman D.B."/>
            <person name="Kommadath A."/>
        </authorList>
    </citation>
    <scope>NUCLEOTIDE SEQUENCE [LARGE SCALE GENOMIC DNA]</scope>
    <source>
        <strain evidence="13">SUG147</strain>
    </source>
</reference>
<protein>
    <submittedName>
        <fullName evidence="13">YegS/Rv2252/BmrU family lipid kinase</fullName>
    </submittedName>
</protein>
<name>A0AAE3K4M1_9BACT</name>
<keyword evidence="10" id="KW-0594">Phospholipid biosynthesis</keyword>
<dbReference type="Pfam" id="PF00781">
    <property type="entry name" value="DAGK_cat"/>
    <property type="match status" value="1"/>
</dbReference>
<comment type="cofactor">
    <cofactor evidence="1">
        <name>Mg(2+)</name>
        <dbReference type="ChEBI" id="CHEBI:18420"/>
    </cofactor>
</comment>
<keyword evidence="9" id="KW-0443">Lipid metabolism</keyword>
<keyword evidence="5" id="KW-0547">Nucleotide-binding</keyword>
<dbReference type="SMART" id="SM00046">
    <property type="entry name" value="DAGKc"/>
    <property type="match status" value="1"/>
</dbReference>
<evidence type="ECO:0000256" key="3">
    <source>
        <dbReference type="ARBA" id="ARBA00022679"/>
    </source>
</evidence>
<evidence type="ECO:0000256" key="2">
    <source>
        <dbReference type="ARBA" id="ARBA00022516"/>
    </source>
</evidence>
<dbReference type="InterPro" id="IPR017438">
    <property type="entry name" value="ATP-NAD_kinase_N"/>
</dbReference>
<evidence type="ECO:0000256" key="9">
    <source>
        <dbReference type="ARBA" id="ARBA00023098"/>
    </source>
</evidence>
<dbReference type="PANTHER" id="PTHR12358">
    <property type="entry name" value="SPHINGOSINE KINASE"/>
    <property type="match status" value="1"/>
</dbReference>
<dbReference type="GO" id="GO:0004143">
    <property type="term" value="F:ATP-dependent diacylglycerol kinase activity"/>
    <property type="evidence" value="ECO:0007669"/>
    <property type="project" value="TreeGrafter"/>
</dbReference>
<proteinExistence type="predicted"/>
<keyword evidence="11" id="KW-1208">Phospholipid metabolism</keyword>
<dbReference type="InterPro" id="IPR016064">
    <property type="entry name" value="NAD/diacylglycerol_kinase_sf"/>
</dbReference>
<gene>
    <name evidence="13" type="ORF">MR241_08370</name>
</gene>
<organism evidence="13 14">
    <name type="scientific">Candidatus Colimorpha enterica</name>
    <dbReference type="NCBI Taxonomy" id="3083063"/>
    <lineage>
        <taxon>Bacteria</taxon>
        <taxon>Pseudomonadati</taxon>
        <taxon>Bacteroidota</taxon>
        <taxon>Bacteroidia</taxon>
        <taxon>Bacteroidales</taxon>
        <taxon>Candidatus Colimorpha</taxon>
    </lineage>
</organism>
<keyword evidence="6 13" id="KW-0418">Kinase</keyword>
<evidence type="ECO:0000256" key="8">
    <source>
        <dbReference type="ARBA" id="ARBA00022842"/>
    </source>
</evidence>
<dbReference type="GO" id="GO:0008654">
    <property type="term" value="P:phospholipid biosynthetic process"/>
    <property type="evidence" value="ECO:0007669"/>
    <property type="project" value="UniProtKB-KW"/>
</dbReference>
<comment type="caution">
    <text evidence="13">The sequence shown here is derived from an EMBL/GenBank/DDBJ whole genome shotgun (WGS) entry which is preliminary data.</text>
</comment>
<dbReference type="Gene3D" id="2.60.200.40">
    <property type="match status" value="1"/>
</dbReference>
<evidence type="ECO:0000256" key="1">
    <source>
        <dbReference type="ARBA" id="ARBA00001946"/>
    </source>
</evidence>
<evidence type="ECO:0000313" key="13">
    <source>
        <dbReference type="EMBL" id="MCI5756288.1"/>
    </source>
</evidence>
<keyword evidence="3" id="KW-0808">Transferase</keyword>
<feature type="domain" description="DAGKc" evidence="12">
    <location>
        <begin position="17"/>
        <end position="149"/>
    </location>
</feature>
<keyword evidence="7" id="KW-0067">ATP-binding</keyword>
<dbReference type="GO" id="GO:0005524">
    <property type="term" value="F:ATP binding"/>
    <property type="evidence" value="ECO:0007669"/>
    <property type="project" value="UniProtKB-KW"/>
</dbReference>
<keyword evidence="8" id="KW-0460">Magnesium</keyword>
<dbReference type="NCBIfam" id="TIGR00147">
    <property type="entry name" value="YegS/Rv2252/BmrU family lipid kinase"/>
    <property type="match status" value="1"/>
</dbReference>
<evidence type="ECO:0000256" key="11">
    <source>
        <dbReference type="ARBA" id="ARBA00023264"/>
    </source>
</evidence>
<keyword evidence="4" id="KW-0479">Metal-binding</keyword>
<dbReference type="GO" id="GO:0046872">
    <property type="term" value="F:metal ion binding"/>
    <property type="evidence" value="ECO:0007669"/>
    <property type="project" value="UniProtKB-KW"/>
</dbReference>
<evidence type="ECO:0000256" key="10">
    <source>
        <dbReference type="ARBA" id="ARBA00023209"/>
    </source>
</evidence>
<evidence type="ECO:0000256" key="6">
    <source>
        <dbReference type="ARBA" id="ARBA00022777"/>
    </source>
</evidence>
<dbReference type="GO" id="GO:0005886">
    <property type="term" value="C:plasma membrane"/>
    <property type="evidence" value="ECO:0007669"/>
    <property type="project" value="TreeGrafter"/>
</dbReference>